<protein>
    <submittedName>
        <fullName evidence="2">Phosphoric diester hydrolase</fullName>
    </submittedName>
</protein>
<dbReference type="PANTHER" id="PTHR13593:SF80">
    <property type="entry name" value="PLC-LIKE PHOSPHODIESTERASE"/>
    <property type="match status" value="1"/>
</dbReference>
<evidence type="ECO:0000313" key="2">
    <source>
        <dbReference type="EMBL" id="RAR15368.1"/>
    </source>
</evidence>
<proteinExistence type="predicted"/>
<dbReference type="AlphaFoldDB" id="A0A364NDH3"/>
<feature type="chain" id="PRO_5016841813" evidence="1">
    <location>
        <begin position="25"/>
        <end position="362"/>
    </location>
</feature>
<dbReference type="InterPro" id="IPR017946">
    <property type="entry name" value="PLC-like_Pdiesterase_TIM-brl"/>
</dbReference>
<evidence type="ECO:0000313" key="3">
    <source>
        <dbReference type="Proteomes" id="UP000249619"/>
    </source>
</evidence>
<feature type="signal peptide" evidence="1">
    <location>
        <begin position="1"/>
        <end position="24"/>
    </location>
</feature>
<dbReference type="STRING" id="183478.A0A364NDH3"/>
<accession>A0A364NDH3</accession>
<gene>
    <name evidence="2" type="ORF">DDE83_001197</name>
</gene>
<comment type="caution">
    <text evidence="2">The sequence shown here is derived from an EMBL/GenBank/DDBJ whole genome shotgun (WGS) entry which is preliminary data.</text>
</comment>
<dbReference type="EMBL" id="QGDH01000012">
    <property type="protein sequence ID" value="RAR15368.1"/>
    <property type="molecule type" value="Genomic_DNA"/>
</dbReference>
<reference evidence="3" key="1">
    <citation type="submission" date="2018-05" db="EMBL/GenBank/DDBJ databases">
        <title>Draft genome sequence of Stemphylium lycopersici strain CIDEFI 213.</title>
        <authorList>
            <person name="Medina R."/>
            <person name="Franco M.E.E."/>
            <person name="Lucentini C.G."/>
            <person name="Saparrat M.C.N."/>
            <person name="Balatti P.A."/>
        </authorList>
    </citation>
    <scope>NUCLEOTIDE SEQUENCE [LARGE SCALE GENOMIC DNA]</scope>
    <source>
        <strain evidence="3">CIDEFI 213</strain>
    </source>
</reference>
<keyword evidence="1" id="KW-0732">Signal</keyword>
<dbReference type="Pfam" id="PF26146">
    <property type="entry name" value="PI-PLC_X"/>
    <property type="match status" value="1"/>
</dbReference>
<dbReference type="SUPFAM" id="SSF51695">
    <property type="entry name" value="PLC-like phosphodiesterases"/>
    <property type="match status" value="1"/>
</dbReference>
<dbReference type="OrthoDB" id="7984201at2759"/>
<dbReference type="Gene3D" id="3.20.20.190">
    <property type="entry name" value="Phosphatidylinositol (PI) phosphodiesterase"/>
    <property type="match status" value="1"/>
</dbReference>
<keyword evidence="2" id="KW-0378">Hydrolase</keyword>
<evidence type="ECO:0000256" key="1">
    <source>
        <dbReference type="SAM" id="SignalP"/>
    </source>
</evidence>
<dbReference type="GO" id="GO:0006629">
    <property type="term" value="P:lipid metabolic process"/>
    <property type="evidence" value="ECO:0007669"/>
    <property type="project" value="InterPro"/>
</dbReference>
<keyword evidence="3" id="KW-1185">Reference proteome</keyword>
<dbReference type="Proteomes" id="UP000249619">
    <property type="component" value="Unassembled WGS sequence"/>
</dbReference>
<dbReference type="InterPro" id="IPR051057">
    <property type="entry name" value="PI-PLC_domain"/>
</dbReference>
<organism evidence="2 3">
    <name type="scientific">Stemphylium lycopersici</name>
    <name type="common">Tomato gray leaf spot disease fungus</name>
    <name type="synonym">Thyrospora lycopersici</name>
    <dbReference type="NCBI Taxonomy" id="183478"/>
    <lineage>
        <taxon>Eukaryota</taxon>
        <taxon>Fungi</taxon>
        <taxon>Dikarya</taxon>
        <taxon>Ascomycota</taxon>
        <taxon>Pezizomycotina</taxon>
        <taxon>Dothideomycetes</taxon>
        <taxon>Pleosporomycetidae</taxon>
        <taxon>Pleosporales</taxon>
        <taxon>Pleosporineae</taxon>
        <taxon>Pleosporaceae</taxon>
        <taxon>Stemphylium</taxon>
    </lineage>
</organism>
<dbReference type="GO" id="GO:0008081">
    <property type="term" value="F:phosphoric diester hydrolase activity"/>
    <property type="evidence" value="ECO:0007669"/>
    <property type="project" value="InterPro"/>
</dbReference>
<name>A0A364NDH3_STELY</name>
<dbReference type="PANTHER" id="PTHR13593">
    <property type="match status" value="1"/>
</dbReference>
<sequence>MFSRSILLQATALLPFFYTTPATAQNACNNSPDLCSRAYNNITYLGAHDSPFLRNEDTSFSTSGNHYYNTTVQLDAGVRMLTAQVHQANDSGSTSWHLCHSSCDLLDAGSLESWLSEIKTWMDANTNDVVTLLLVNSDNASPSDLGSIFSSSGLDQLAYTPPSASSVPETWPTLDTLIGNNTRLMTFIASLDGGASTEYPYMMDEFTFMFENDYENINPSNYSCNPSRPDSVAGSPSQAQDAGLMFLQNHFLYETQLFGIQSPNETYANVTNAETGYGSLGEAVTACEGVYGTAANFVLVDFFNVGPAMASVDRANGVSGSVTGRKSVSTEALEQSTGAGVREKGSLFAVVLAVAVAVAFGA</sequence>